<name>N1PBG2_DOTSN</name>
<dbReference type="AlphaFoldDB" id="N1PBG2"/>
<keyword evidence="2" id="KW-1185">Reference proteome</keyword>
<accession>N1PBG2</accession>
<dbReference type="EMBL" id="KB446547">
    <property type="protein sequence ID" value="EME38252.1"/>
    <property type="molecule type" value="Genomic_DNA"/>
</dbReference>
<evidence type="ECO:0000313" key="2">
    <source>
        <dbReference type="Proteomes" id="UP000016933"/>
    </source>
</evidence>
<sequence length="100" mass="10942">MKASLVEPGQVRDQIQEVQVAFCAGCGLPVVSIQEDDGSMTVDAIDCGEAQCLEQQLDYVKSRIAESERVLQWLTRSSMEDAMAVLRFMRSTAGTKGDGR</sequence>
<proteinExistence type="predicted"/>
<evidence type="ECO:0000313" key="1">
    <source>
        <dbReference type="EMBL" id="EME38252.1"/>
    </source>
</evidence>
<gene>
    <name evidence="1" type="ORF">DOTSEDRAFT_29319</name>
</gene>
<dbReference type="HOGENOM" id="CLU_2306014_0_0_1"/>
<dbReference type="OrthoDB" id="427452at2759"/>
<reference evidence="1 2" key="2">
    <citation type="journal article" date="2012" name="PLoS Pathog.">
        <title>Diverse lifestyles and strategies of plant pathogenesis encoded in the genomes of eighteen Dothideomycetes fungi.</title>
        <authorList>
            <person name="Ohm R.A."/>
            <person name="Feau N."/>
            <person name="Henrissat B."/>
            <person name="Schoch C.L."/>
            <person name="Horwitz B.A."/>
            <person name="Barry K.W."/>
            <person name="Condon B.J."/>
            <person name="Copeland A.C."/>
            <person name="Dhillon B."/>
            <person name="Glaser F."/>
            <person name="Hesse C.N."/>
            <person name="Kosti I."/>
            <person name="LaButti K."/>
            <person name="Lindquist E.A."/>
            <person name="Lucas S."/>
            <person name="Salamov A.A."/>
            <person name="Bradshaw R.E."/>
            <person name="Ciuffetti L."/>
            <person name="Hamelin R.C."/>
            <person name="Kema G.H.J."/>
            <person name="Lawrence C."/>
            <person name="Scott J.A."/>
            <person name="Spatafora J.W."/>
            <person name="Turgeon B.G."/>
            <person name="de Wit P.J.G.M."/>
            <person name="Zhong S."/>
            <person name="Goodwin S.B."/>
            <person name="Grigoriev I.V."/>
        </authorList>
    </citation>
    <scope>NUCLEOTIDE SEQUENCE [LARGE SCALE GENOMIC DNA]</scope>
    <source>
        <strain evidence="2">NZE10 / CBS 128990</strain>
    </source>
</reference>
<protein>
    <submittedName>
        <fullName evidence="1">Uncharacterized protein</fullName>
    </submittedName>
</protein>
<reference evidence="2" key="1">
    <citation type="journal article" date="2012" name="PLoS Genet.">
        <title>The genomes of the fungal plant pathogens Cladosporium fulvum and Dothistroma septosporum reveal adaptation to different hosts and lifestyles but also signatures of common ancestry.</title>
        <authorList>
            <person name="de Wit P.J.G.M."/>
            <person name="van der Burgt A."/>
            <person name="Oekmen B."/>
            <person name="Stergiopoulos I."/>
            <person name="Abd-Elsalam K.A."/>
            <person name="Aerts A.L."/>
            <person name="Bahkali A.H."/>
            <person name="Beenen H.G."/>
            <person name="Chettri P."/>
            <person name="Cox M.P."/>
            <person name="Datema E."/>
            <person name="de Vries R.P."/>
            <person name="Dhillon B."/>
            <person name="Ganley A.R."/>
            <person name="Griffiths S.A."/>
            <person name="Guo Y."/>
            <person name="Hamelin R.C."/>
            <person name="Henrissat B."/>
            <person name="Kabir M.S."/>
            <person name="Jashni M.K."/>
            <person name="Kema G."/>
            <person name="Klaubauf S."/>
            <person name="Lapidus A."/>
            <person name="Levasseur A."/>
            <person name="Lindquist E."/>
            <person name="Mehrabi R."/>
            <person name="Ohm R.A."/>
            <person name="Owen T.J."/>
            <person name="Salamov A."/>
            <person name="Schwelm A."/>
            <person name="Schijlen E."/>
            <person name="Sun H."/>
            <person name="van den Burg H.A."/>
            <person name="van Ham R.C.H.J."/>
            <person name="Zhang S."/>
            <person name="Goodwin S.B."/>
            <person name="Grigoriev I.V."/>
            <person name="Collemare J."/>
            <person name="Bradshaw R.E."/>
        </authorList>
    </citation>
    <scope>NUCLEOTIDE SEQUENCE [LARGE SCALE GENOMIC DNA]</scope>
    <source>
        <strain evidence="2">NZE10 / CBS 128990</strain>
    </source>
</reference>
<dbReference type="Proteomes" id="UP000016933">
    <property type="component" value="Unassembled WGS sequence"/>
</dbReference>
<organism evidence="1 2">
    <name type="scientific">Dothistroma septosporum (strain NZE10 / CBS 128990)</name>
    <name type="common">Red band needle blight fungus</name>
    <name type="synonym">Mycosphaerella pini</name>
    <dbReference type="NCBI Taxonomy" id="675120"/>
    <lineage>
        <taxon>Eukaryota</taxon>
        <taxon>Fungi</taxon>
        <taxon>Dikarya</taxon>
        <taxon>Ascomycota</taxon>
        <taxon>Pezizomycotina</taxon>
        <taxon>Dothideomycetes</taxon>
        <taxon>Dothideomycetidae</taxon>
        <taxon>Mycosphaerellales</taxon>
        <taxon>Mycosphaerellaceae</taxon>
        <taxon>Dothistroma</taxon>
    </lineage>
</organism>